<dbReference type="Gene3D" id="3.40.50.300">
    <property type="entry name" value="P-loop containing nucleotide triphosphate hydrolases"/>
    <property type="match status" value="1"/>
</dbReference>
<evidence type="ECO:0008006" key="3">
    <source>
        <dbReference type="Google" id="ProtNLM"/>
    </source>
</evidence>
<comment type="caution">
    <text evidence="1">The sequence shown here is derived from an EMBL/GenBank/DDBJ whole genome shotgun (WGS) entry which is preliminary data.</text>
</comment>
<dbReference type="AlphaFoldDB" id="A0A9D1UFV9"/>
<sequence>MTTKQKQILDLLYDQPVLIGHWVGFKDLTALHNEWLRSFLYSKDSQTKQAHRGSYKTTDVSLFMALHILVAPYKNALFFRKTDNDVIEVIKQVKQILATGCVREITHELYGIDLEIVKDNASEIDTNLATGVRGASQIVGMGTTGSVTGKHADIVVTDDIVNLKDRISRAERERIKIFYQELQNICNRGGRFINLGTPWHKDDAFTLMPNIEKYDCYSTGLITPEKLKELRSSMSPSLFAANYELKHIADQNAMFTEPKFTDKVELLYNGISHIDAAYGGEDYTAYTAFKQQADGTIIGFGKIWQKHVDDCLNEIAAYQKNYRLGTIHCERNADKGYLAKELRSNGLPCDSYAEKMNKFIKISTYLKANWSRIYWINDTDPEYLAQILDYTEQAAHDDAPDSAASLIRKISGTKSKINLYPEGI</sequence>
<dbReference type="EMBL" id="DXGE01000022">
    <property type="protein sequence ID" value="HIW85843.1"/>
    <property type="molecule type" value="Genomic_DNA"/>
</dbReference>
<reference evidence="1" key="1">
    <citation type="journal article" date="2021" name="PeerJ">
        <title>Extensive microbial diversity within the chicken gut microbiome revealed by metagenomics and culture.</title>
        <authorList>
            <person name="Gilroy R."/>
            <person name="Ravi A."/>
            <person name="Getino M."/>
            <person name="Pursley I."/>
            <person name="Horton D.L."/>
            <person name="Alikhan N.F."/>
            <person name="Baker D."/>
            <person name="Gharbi K."/>
            <person name="Hall N."/>
            <person name="Watson M."/>
            <person name="Adriaenssens E.M."/>
            <person name="Foster-Nyarko E."/>
            <person name="Jarju S."/>
            <person name="Secka A."/>
            <person name="Antonio M."/>
            <person name="Oren A."/>
            <person name="Chaudhuri R.R."/>
            <person name="La Ragione R."/>
            <person name="Hildebrand F."/>
            <person name="Pallen M.J."/>
        </authorList>
    </citation>
    <scope>NUCLEOTIDE SEQUENCE</scope>
    <source>
        <strain evidence="1">421</strain>
    </source>
</reference>
<gene>
    <name evidence="1" type="ORF">IAA48_05045</name>
</gene>
<name>A0A9D1UFV9_9FIRM</name>
<protein>
    <recommendedName>
        <fullName evidence="3">Terminase large subunit</fullName>
    </recommendedName>
</protein>
<reference evidence="1" key="2">
    <citation type="submission" date="2021-04" db="EMBL/GenBank/DDBJ databases">
        <authorList>
            <person name="Gilroy R."/>
        </authorList>
    </citation>
    <scope>NUCLEOTIDE SEQUENCE</scope>
    <source>
        <strain evidence="1">421</strain>
    </source>
</reference>
<evidence type="ECO:0000313" key="1">
    <source>
        <dbReference type="EMBL" id="HIW85843.1"/>
    </source>
</evidence>
<accession>A0A9D1UFV9</accession>
<dbReference type="InterPro" id="IPR027417">
    <property type="entry name" value="P-loop_NTPase"/>
</dbReference>
<organism evidence="1 2">
    <name type="scientific">Candidatus Eubacterium faecipullorum</name>
    <dbReference type="NCBI Taxonomy" id="2838571"/>
    <lineage>
        <taxon>Bacteria</taxon>
        <taxon>Bacillati</taxon>
        <taxon>Bacillota</taxon>
        <taxon>Clostridia</taxon>
        <taxon>Eubacteriales</taxon>
        <taxon>Eubacteriaceae</taxon>
        <taxon>Eubacterium</taxon>
    </lineage>
</organism>
<evidence type="ECO:0000313" key="2">
    <source>
        <dbReference type="Proteomes" id="UP000824205"/>
    </source>
</evidence>
<dbReference type="Proteomes" id="UP000824205">
    <property type="component" value="Unassembled WGS sequence"/>
</dbReference>
<proteinExistence type="predicted"/>